<evidence type="ECO:0000313" key="2">
    <source>
        <dbReference type="Proteomes" id="UP000248395"/>
    </source>
</evidence>
<gene>
    <name evidence="1" type="ORF">DFR38_12029</name>
</gene>
<sequence>MSAGCDCCANRGANVYQMGCQACEARMLARTIKPLRLAAYHRAAERGQDVEALKARVKAEWDLDQKGKAA</sequence>
<name>A0A318J4C7_9NEIS</name>
<accession>A0A318J4C7</accession>
<evidence type="ECO:0000313" key="1">
    <source>
        <dbReference type="EMBL" id="PXX42232.1"/>
    </source>
</evidence>
<dbReference type="EMBL" id="QJKC01000020">
    <property type="protein sequence ID" value="PXX42232.1"/>
    <property type="molecule type" value="Genomic_DNA"/>
</dbReference>
<comment type="caution">
    <text evidence="1">The sequence shown here is derived from an EMBL/GenBank/DDBJ whole genome shotgun (WGS) entry which is preliminary data.</text>
</comment>
<keyword evidence="2" id="KW-1185">Reference proteome</keyword>
<dbReference type="RefSeq" id="WP_059284894.1">
    <property type="nucleotide sequence ID" value="NZ_LNQU01000010.1"/>
</dbReference>
<reference evidence="1 2" key="1">
    <citation type="submission" date="2018-05" db="EMBL/GenBank/DDBJ databases">
        <title>Genomic Encyclopedia of Type Strains, Phase IV (KMG-IV): sequencing the most valuable type-strain genomes for metagenomic binning, comparative biology and taxonomic classification.</title>
        <authorList>
            <person name="Goeker M."/>
        </authorList>
    </citation>
    <scope>NUCLEOTIDE SEQUENCE [LARGE SCALE GENOMIC DNA]</scope>
    <source>
        <strain evidence="1 2">DSM 25134</strain>
    </source>
</reference>
<dbReference type="Proteomes" id="UP000248395">
    <property type="component" value="Unassembled WGS sequence"/>
</dbReference>
<organism evidence="1 2">
    <name type="scientific">Aquitalea magnusonii</name>
    <dbReference type="NCBI Taxonomy" id="332411"/>
    <lineage>
        <taxon>Bacteria</taxon>
        <taxon>Pseudomonadati</taxon>
        <taxon>Pseudomonadota</taxon>
        <taxon>Betaproteobacteria</taxon>
        <taxon>Neisseriales</taxon>
        <taxon>Chromobacteriaceae</taxon>
        <taxon>Aquitalea</taxon>
    </lineage>
</organism>
<protein>
    <submittedName>
        <fullName evidence="1">Uncharacterized protein</fullName>
    </submittedName>
</protein>
<dbReference type="AlphaFoldDB" id="A0A318J4C7"/>
<proteinExistence type="predicted"/>
<dbReference type="OrthoDB" id="9906425at2"/>